<evidence type="ECO:0000256" key="2">
    <source>
        <dbReference type="ARBA" id="ARBA00022670"/>
    </source>
</evidence>
<proteinExistence type="inferred from homology"/>
<sequence>MKFLVFFLRPFLDLSAPVISSYLLATYTRVRFCCAVCTMDIPQQISSVNSMSKFALFAGFYADFNMDFWCRISPVIRVISEAPEVLFRIRGGLSLSFPLAAVDESSCKKALAKEFSNLSAKLRSESLVFHVSRTSLYIWPNTGVSTSPNDLTADSPCGDVFSLIQTDDDDSKRRSSKKKEKKIQQQVVNLSPMFEMSTSSKAVAPTIKYNTDCHHLVNITLPMDTAVSLPTEDKWGSLQKILVDKLVHQLADMEKCLMKYMKGSAICVAEPFHFVLPGRKELVTVVYPAGVAESQLENCRRVLHGEFNLPLDRPYFKRANAYHFPDEPYKDGYLRNPHVHLNHPALEGGTALVDVGDKPSSFVGSRQWIGSIEVQLVLNQLLGVTSKIMFVNQGTELASRGRDLVLHFQTEGTPVMIGGGVLAHTILGVNWSETTGEIKFLILDPHYKGAEDLQTIVEKVSSKMHHAVFYIINYQLIFRFVWENNLVTLCCRFLIKNLPCERGVRIKAQQMY</sequence>
<feature type="signal peptide" evidence="7">
    <location>
        <begin position="1"/>
        <end position="20"/>
    </location>
</feature>
<dbReference type="GO" id="GO:0071567">
    <property type="term" value="F:deUFMylase activity"/>
    <property type="evidence" value="ECO:0007669"/>
    <property type="project" value="UniProtKB-ARBA"/>
</dbReference>
<dbReference type="AlphaFoldDB" id="A0A8J6K3T4"/>
<dbReference type="OrthoDB" id="417506at2759"/>
<keyword evidence="7" id="KW-0732">Signal</keyword>
<evidence type="ECO:0000256" key="1">
    <source>
        <dbReference type="ARBA" id="ARBA00008552"/>
    </source>
</evidence>
<evidence type="ECO:0000256" key="5">
    <source>
        <dbReference type="ARBA" id="ARBA00022807"/>
    </source>
</evidence>
<dbReference type="Pfam" id="PF20908">
    <property type="entry name" value="UfSP2_N"/>
    <property type="match status" value="1"/>
</dbReference>
<evidence type="ECO:0000256" key="4">
    <source>
        <dbReference type="ARBA" id="ARBA00022801"/>
    </source>
</evidence>
<keyword evidence="4" id="KW-0378">Hydrolase</keyword>
<protein>
    <recommendedName>
        <fullName evidence="6">Ufm1-specific protease 2</fullName>
    </recommendedName>
</protein>
<dbReference type="GO" id="GO:0005783">
    <property type="term" value="C:endoplasmic reticulum"/>
    <property type="evidence" value="ECO:0007669"/>
    <property type="project" value="TreeGrafter"/>
</dbReference>
<dbReference type="Proteomes" id="UP000770717">
    <property type="component" value="Unassembled WGS sequence"/>
</dbReference>
<dbReference type="InterPro" id="IPR012462">
    <property type="entry name" value="UFSP1/2_DUB_cat"/>
</dbReference>
<organism evidence="10 11">
    <name type="scientific">Eleutherodactylus coqui</name>
    <name type="common">Puerto Rican coqui</name>
    <dbReference type="NCBI Taxonomy" id="57060"/>
    <lineage>
        <taxon>Eukaryota</taxon>
        <taxon>Metazoa</taxon>
        <taxon>Chordata</taxon>
        <taxon>Craniata</taxon>
        <taxon>Vertebrata</taxon>
        <taxon>Euteleostomi</taxon>
        <taxon>Amphibia</taxon>
        <taxon>Batrachia</taxon>
        <taxon>Anura</taxon>
        <taxon>Neobatrachia</taxon>
        <taxon>Hyloidea</taxon>
        <taxon>Eleutherodactylidae</taxon>
        <taxon>Eleutherodactylinae</taxon>
        <taxon>Eleutherodactylus</taxon>
        <taxon>Eleutherodactylus</taxon>
    </lineage>
</organism>
<dbReference type="InterPro" id="IPR049387">
    <property type="entry name" value="UFSP2-like_2nd"/>
</dbReference>
<keyword evidence="5" id="KW-0788">Thiol protease</keyword>
<dbReference type="PANTHER" id="PTHR48153">
    <property type="entry name" value="UFM1-SPECIFIC PROTEASE 2"/>
    <property type="match status" value="1"/>
</dbReference>
<evidence type="ECO:0000256" key="3">
    <source>
        <dbReference type="ARBA" id="ARBA00022786"/>
    </source>
</evidence>
<evidence type="ECO:0000256" key="7">
    <source>
        <dbReference type="SAM" id="SignalP"/>
    </source>
</evidence>
<evidence type="ECO:0000259" key="9">
    <source>
        <dbReference type="Pfam" id="PF20908"/>
    </source>
</evidence>
<dbReference type="EMBL" id="WNTK01000007">
    <property type="protein sequence ID" value="KAG9479853.1"/>
    <property type="molecule type" value="Genomic_DNA"/>
</dbReference>
<comment type="caution">
    <text evidence="10">The sequence shown here is derived from an EMBL/GenBank/DDBJ whole genome shotgun (WGS) entry which is preliminary data.</text>
</comment>
<accession>A0A8J6K3T4</accession>
<feature type="chain" id="PRO_5035322553" description="Ufm1-specific protease 2" evidence="7">
    <location>
        <begin position="21"/>
        <end position="512"/>
    </location>
</feature>
<dbReference type="PANTHER" id="PTHR48153:SF2">
    <property type="entry name" value="UFM1-SPECIFIC PROTEASE 2"/>
    <property type="match status" value="1"/>
</dbReference>
<feature type="domain" description="UFSP2 second" evidence="9">
    <location>
        <begin position="113"/>
        <end position="329"/>
    </location>
</feature>
<feature type="domain" description="UFSP1/2/DUB catalytic" evidence="8">
    <location>
        <begin position="351"/>
        <end position="464"/>
    </location>
</feature>
<dbReference type="GO" id="GO:0005634">
    <property type="term" value="C:nucleus"/>
    <property type="evidence" value="ECO:0007669"/>
    <property type="project" value="TreeGrafter"/>
</dbReference>
<evidence type="ECO:0000259" key="8">
    <source>
        <dbReference type="Pfam" id="PF07910"/>
    </source>
</evidence>
<dbReference type="GO" id="GO:0006508">
    <property type="term" value="P:proteolysis"/>
    <property type="evidence" value="ECO:0007669"/>
    <property type="project" value="UniProtKB-KW"/>
</dbReference>
<comment type="similarity">
    <text evidence="1">Belongs to the peptidase C78 family.</text>
</comment>
<keyword evidence="11" id="KW-1185">Reference proteome</keyword>
<evidence type="ECO:0000313" key="11">
    <source>
        <dbReference type="Proteomes" id="UP000770717"/>
    </source>
</evidence>
<dbReference type="Gene3D" id="3.90.70.130">
    <property type="match status" value="1"/>
</dbReference>
<evidence type="ECO:0000256" key="6">
    <source>
        <dbReference type="ARBA" id="ARBA00040469"/>
    </source>
</evidence>
<keyword evidence="2" id="KW-0645">Protease</keyword>
<gene>
    <name evidence="10" type="ORF">GDO78_011730</name>
</gene>
<reference evidence="10" key="1">
    <citation type="thesis" date="2020" institute="ProQuest LLC" country="789 East Eisenhower Parkway, Ann Arbor, MI, USA">
        <title>Comparative Genomics and Chromosome Evolution.</title>
        <authorList>
            <person name="Mudd A.B."/>
        </authorList>
    </citation>
    <scope>NUCLEOTIDE SEQUENCE</scope>
    <source>
        <strain evidence="10">HN-11 Male</strain>
        <tissue evidence="10">Kidney and liver</tissue>
    </source>
</reference>
<name>A0A8J6K3T4_ELECQ</name>
<keyword evidence="3" id="KW-0833">Ubl conjugation pathway</keyword>
<evidence type="ECO:0000313" key="10">
    <source>
        <dbReference type="EMBL" id="KAG9479853.1"/>
    </source>
</evidence>
<dbReference type="Pfam" id="PF07910">
    <property type="entry name" value="Peptidase_C78"/>
    <property type="match status" value="1"/>
</dbReference>